<feature type="transmembrane region" description="Helical" evidence="8">
    <location>
        <begin position="246"/>
        <end position="266"/>
    </location>
</feature>
<evidence type="ECO:0000256" key="4">
    <source>
        <dbReference type="ARBA" id="ARBA00022859"/>
    </source>
</evidence>
<dbReference type="InterPro" id="IPR013783">
    <property type="entry name" value="Ig-like_fold"/>
</dbReference>
<evidence type="ECO:0008006" key="14">
    <source>
        <dbReference type="Google" id="ProtNLM"/>
    </source>
</evidence>
<dbReference type="PANTHER" id="PTHR19433">
    <property type="entry name" value="T-CELL RECEPTOR ALPHA CHAIN V REGION-RELATED"/>
    <property type="match status" value="1"/>
</dbReference>
<feature type="signal peptide" evidence="9">
    <location>
        <begin position="1"/>
        <end position="16"/>
    </location>
</feature>
<dbReference type="InterPro" id="IPR036179">
    <property type="entry name" value="Ig-like_dom_sf"/>
</dbReference>
<reference evidence="12" key="2">
    <citation type="submission" date="2025-08" db="UniProtKB">
        <authorList>
            <consortium name="Ensembl"/>
        </authorList>
    </citation>
    <scope>IDENTIFICATION</scope>
</reference>
<keyword evidence="8" id="KW-1133">Transmembrane helix</keyword>
<evidence type="ECO:0000256" key="2">
    <source>
        <dbReference type="ARBA" id="ARBA00022475"/>
    </source>
</evidence>
<evidence type="ECO:0000256" key="8">
    <source>
        <dbReference type="SAM" id="Phobius"/>
    </source>
</evidence>
<comment type="subcellular location">
    <subcellularLocation>
        <location evidence="1">Cell membrane</location>
    </subcellularLocation>
</comment>
<dbReference type="InterPro" id="IPR052051">
    <property type="entry name" value="TCR_complex_component"/>
</dbReference>
<protein>
    <recommendedName>
        <fullName evidence="14">Immunoglobulin subtype domain-containing protein</fullName>
    </recommendedName>
</protein>
<evidence type="ECO:0000256" key="6">
    <source>
        <dbReference type="ARBA" id="ARBA00023157"/>
    </source>
</evidence>
<dbReference type="STRING" id="64144.ENSATEP00000003249"/>
<reference evidence="12" key="1">
    <citation type="submission" date="2021-04" db="EMBL/GenBank/DDBJ databases">
        <authorList>
            <consortium name="Wellcome Sanger Institute Data Sharing"/>
        </authorList>
    </citation>
    <scope>NUCLEOTIDE SEQUENCE [LARGE SCALE GENOMIC DNA]</scope>
</reference>
<dbReference type="GeneID" id="113160153"/>
<keyword evidence="6" id="KW-1015">Disulfide bond</keyword>
<organism evidence="12 13">
    <name type="scientific">Anabas testudineus</name>
    <name type="common">Climbing perch</name>
    <name type="synonym">Anthias testudineus</name>
    <dbReference type="NCBI Taxonomy" id="64144"/>
    <lineage>
        <taxon>Eukaryota</taxon>
        <taxon>Metazoa</taxon>
        <taxon>Chordata</taxon>
        <taxon>Craniata</taxon>
        <taxon>Vertebrata</taxon>
        <taxon>Euteleostomi</taxon>
        <taxon>Actinopterygii</taxon>
        <taxon>Neopterygii</taxon>
        <taxon>Teleostei</taxon>
        <taxon>Neoteleostei</taxon>
        <taxon>Acanthomorphata</taxon>
        <taxon>Anabantaria</taxon>
        <taxon>Anabantiformes</taxon>
        <taxon>Anabantoidei</taxon>
        <taxon>Anabantidae</taxon>
        <taxon>Anabas</taxon>
    </lineage>
</organism>
<keyword evidence="7" id="KW-0325">Glycoprotein</keyword>
<keyword evidence="8" id="KW-0812">Transmembrane</keyword>
<dbReference type="PANTHER" id="PTHR19433:SF133">
    <property type="entry name" value="IMMUNE-TYPE RECEPTOR 5 PRECURSOR-RELATED"/>
    <property type="match status" value="1"/>
</dbReference>
<dbReference type="Gene3D" id="2.60.40.10">
    <property type="entry name" value="Immunoglobulins"/>
    <property type="match status" value="2"/>
</dbReference>
<feature type="domain" description="Immunoglobulin V-set" evidence="10">
    <location>
        <begin position="32"/>
        <end position="100"/>
    </location>
</feature>
<dbReference type="GO" id="GO:0002376">
    <property type="term" value="P:immune system process"/>
    <property type="evidence" value="ECO:0007669"/>
    <property type="project" value="UniProtKB-KW"/>
</dbReference>
<evidence type="ECO:0000256" key="7">
    <source>
        <dbReference type="ARBA" id="ARBA00023180"/>
    </source>
</evidence>
<dbReference type="GO" id="GO:0009617">
    <property type="term" value="P:response to bacterium"/>
    <property type="evidence" value="ECO:0007669"/>
    <property type="project" value="TreeGrafter"/>
</dbReference>
<dbReference type="RefSeq" id="XP_026213014.1">
    <property type="nucleotide sequence ID" value="XM_026357229.1"/>
</dbReference>
<dbReference type="InParanoid" id="A0A3Q1H6U5"/>
<reference evidence="12" key="3">
    <citation type="submission" date="2025-09" db="UniProtKB">
        <authorList>
            <consortium name="Ensembl"/>
        </authorList>
    </citation>
    <scope>IDENTIFICATION</scope>
</reference>
<dbReference type="SMART" id="SM00406">
    <property type="entry name" value="IGv"/>
    <property type="match status" value="1"/>
</dbReference>
<evidence type="ECO:0000313" key="13">
    <source>
        <dbReference type="Proteomes" id="UP000265040"/>
    </source>
</evidence>
<dbReference type="InterPro" id="IPR013106">
    <property type="entry name" value="Ig_V-set"/>
</dbReference>
<evidence type="ECO:0000256" key="3">
    <source>
        <dbReference type="ARBA" id="ARBA00022729"/>
    </source>
</evidence>
<evidence type="ECO:0000313" key="12">
    <source>
        <dbReference type="Ensembl" id="ENSATEP00000003249.3"/>
    </source>
</evidence>
<evidence type="ECO:0000259" key="10">
    <source>
        <dbReference type="SMART" id="SM00406"/>
    </source>
</evidence>
<feature type="domain" description="Immunoglobulin" evidence="11">
    <location>
        <begin position="22"/>
        <end position="117"/>
    </location>
</feature>
<keyword evidence="4" id="KW-0391">Immunity</keyword>
<dbReference type="Ensembl" id="ENSATET00000003278.3">
    <property type="protein sequence ID" value="ENSATEP00000003249.3"/>
    <property type="gene ID" value="ENSATEG00000002309.3"/>
</dbReference>
<keyword evidence="3 9" id="KW-0732">Signal</keyword>
<evidence type="ECO:0000256" key="5">
    <source>
        <dbReference type="ARBA" id="ARBA00023136"/>
    </source>
</evidence>
<evidence type="ECO:0000259" key="11">
    <source>
        <dbReference type="SMART" id="SM00409"/>
    </source>
</evidence>
<proteinExistence type="predicted"/>
<feature type="chain" id="PRO_5043501232" description="Immunoglobulin subtype domain-containing protein" evidence="9">
    <location>
        <begin position="17"/>
        <end position="355"/>
    </location>
</feature>
<dbReference type="AlphaFoldDB" id="A0A3Q1H6U5"/>
<sequence length="355" mass="39521">MWILFYFLLMLRVARCTVEQLYEKKTILVGDDVNLTCARRAMGSLFWIRLVSGNFPEIVAKTYTLETVDPRITGTKETGTFVLRITRVKLSDAAVYICLQTHQQSLSFLKETDLRVEALEPDITPAPPRDPVCSGDSVINQCSIPESENITCQEESPVCCFRADSNQSHPSFNCTKGNRFSEYEKNPEGYSAKKCVFSLFRNISCSDSVTYYCSVATCVETISGKSELNNEAVTIKKTEQNNTIPLLLSAALAISLLVIAFLIYLIQKLKNKSCGCCNATVVLQTSSGNQQNQQTDEDSLVYSAPLFTSRKASQAERRDAKTSEEESIYTDVRTLDLVTVTTADLFPDDDDLTLG</sequence>
<dbReference type="SMART" id="SM00409">
    <property type="entry name" value="IG"/>
    <property type="match status" value="1"/>
</dbReference>
<dbReference type="Pfam" id="PF07686">
    <property type="entry name" value="V-set"/>
    <property type="match status" value="1"/>
</dbReference>
<evidence type="ECO:0000256" key="1">
    <source>
        <dbReference type="ARBA" id="ARBA00004236"/>
    </source>
</evidence>
<keyword evidence="13" id="KW-1185">Reference proteome</keyword>
<accession>A0A3Q1H6U5</accession>
<keyword evidence="2" id="KW-1003">Cell membrane</keyword>
<dbReference type="GeneTree" id="ENSGT01030000234530"/>
<dbReference type="SUPFAM" id="SSF48726">
    <property type="entry name" value="Immunoglobulin"/>
    <property type="match status" value="1"/>
</dbReference>
<dbReference type="InterPro" id="IPR003599">
    <property type="entry name" value="Ig_sub"/>
</dbReference>
<evidence type="ECO:0000256" key="9">
    <source>
        <dbReference type="SAM" id="SignalP"/>
    </source>
</evidence>
<keyword evidence="5 8" id="KW-0472">Membrane</keyword>
<name>A0A3Q1H6U5_ANATE</name>
<dbReference type="GO" id="GO:0005886">
    <property type="term" value="C:plasma membrane"/>
    <property type="evidence" value="ECO:0007669"/>
    <property type="project" value="UniProtKB-SubCell"/>
</dbReference>
<dbReference type="Proteomes" id="UP000265040">
    <property type="component" value="Chromosome 10"/>
</dbReference>